<dbReference type="PANTHER" id="PTHR33446">
    <property type="entry name" value="PROTEIN TONB-RELATED"/>
    <property type="match status" value="1"/>
</dbReference>
<organism evidence="12 13">
    <name type="scientific">Agrilutibacter solisilvae</name>
    <dbReference type="NCBI Taxonomy" id="2763317"/>
    <lineage>
        <taxon>Bacteria</taxon>
        <taxon>Pseudomonadati</taxon>
        <taxon>Pseudomonadota</taxon>
        <taxon>Gammaproteobacteria</taxon>
        <taxon>Lysobacterales</taxon>
        <taxon>Lysobacteraceae</taxon>
        <taxon>Agrilutibacter</taxon>
    </lineage>
</organism>
<dbReference type="PANTHER" id="PTHR33446:SF11">
    <property type="entry name" value="TONB3"/>
    <property type="match status" value="1"/>
</dbReference>
<evidence type="ECO:0000256" key="5">
    <source>
        <dbReference type="ARBA" id="ARBA00022519"/>
    </source>
</evidence>
<accession>A0A975ASW0</accession>
<evidence type="ECO:0000259" key="11">
    <source>
        <dbReference type="PROSITE" id="PS52015"/>
    </source>
</evidence>
<evidence type="ECO:0000256" key="2">
    <source>
        <dbReference type="ARBA" id="ARBA00006555"/>
    </source>
</evidence>
<dbReference type="RefSeq" id="WP_200614122.1">
    <property type="nucleotide sequence ID" value="NZ_CP071518.1"/>
</dbReference>
<proteinExistence type="inferred from homology"/>
<keyword evidence="3" id="KW-0813">Transport</keyword>
<evidence type="ECO:0000256" key="4">
    <source>
        <dbReference type="ARBA" id="ARBA00022475"/>
    </source>
</evidence>
<evidence type="ECO:0000256" key="7">
    <source>
        <dbReference type="ARBA" id="ARBA00022927"/>
    </source>
</evidence>
<evidence type="ECO:0000256" key="1">
    <source>
        <dbReference type="ARBA" id="ARBA00004383"/>
    </source>
</evidence>
<protein>
    <submittedName>
        <fullName evidence="12">Energy transducer TonB</fullName>
    </submittedName>
</protein>
<evidence type="ECO:0000256" key="9">
    <source>
        <dbReference type="ARBA" id="ARBA00023136"/>
    </source>
</evidence>
<feature type="compositionally biased region" description="Basic and acidic residues" evidence="10">
    <location>
        <begin position="83"/>
        <end position="93"/>
    </location>
</feature>
<comment type="similarity">
    <text evidence="2">Belongs to the TonB family.</text>
</comment>
<evidence type="ECO:0000256" key="6">
    <source>
        <dbReference type="ARBA" id="ARBA00022692"/>
    </source>
</evidence>
<dbReference type="Proteomes" id="UP000639274">
    <property type="component" value="Chromosome"/>
</dbReference>
<evidence type="ECO:0000256" key="8">
    <source>
        <dbReference type="ARBA" id="ARBA00022989"/>
    </source>
</evidence>
<dbReference type="Pfam" id="PF03544">
    <property type="entry name" value="TonB_C"/>
    <property type="match status" value="1"/>
</dbReference>
<dbReference type="PROSITE" id="PS52015">
    <property type="entry name" value="TONB_CTD"/>
    <property type="match status" value="1"/>
</dbReference>
<evidence type="ECO:0000313" key="12">
    <source>
        <dbReference type="EMBL" id="QSX78489.1"/>
    </source>
</evidence>
<dbReference type="KEGG" id="lsf:I8J32_000580"/>
<evidence type="ECO:0000313" key="13">
    <source>
        <dbReference type="Proteomes" id="UP000639274"/>
    </source>
</evidence>
<dbReference type="InterPro" id="IPR037682">
    <property type="entry name" value="TonB_C"/>
</dbReference>
<name>A0A975ASW0_9GAMM</name>
<dbReference type="GO" id="GO:0098797">
    <property type="term" value="C:plasma membrane protein complex"/>
    <property type="evidence" value="ECO:0007669"/>
    <property type="project" value="TreeGrafter"/>
</dbReference>
<keyword evidence="6" id="KW-0812">Transmembrane</keyword>
<dbReference type="InterPro" id="IPR051045">
    <property type="entry name" value="TonB-dependent_transducer"/>
</dbReference>
<reference evidence="12 13" key="1">
    <citation type="submission" date="2021-03" db="EMBL/GenBank/DDBJ databases">
        <title>Lysobacter sp. nov. isolated from soil of gangwondo yeongwol, south Korea.</title>
        <authorList>
            <person name="Kim K.R."/>
            <person name="Kim K.H."/>
            <person name="Jeon C.O."/>
        </authorList>
    </citation>
    <scope>NUCLEOTIDE SEQUENCE [LARGE SCALE GENOMIC DNA]</scope>
    <source>
        <strain evidence="12 13">R19</strain>
    </source>
</reference>
<comment type="subcellular location">
    <subcellularLocation>
        <location evidence="1">Cell inner membrane</location>
        <topology evidence="1">Single-pass membrane protein</topology>
        <orientation evidence="1">Periplasmic side</orientation>
    </subcellularLocation>
</comment>
<dbReference type="Gene3D" id="3.30.1150.10">
    <property type="match status" value="1"/>
</dbReference>
<evidence type="ECO:0000256" key="10">
    <source>
        <dbReference type="SAM" id="MobiDB-lite"/>
    </source>
</evidence>
<evidence type="ECO:0000256" key="3">
    <source>
        <dbReference type="ARBA" id="ARBA00022448"/>
    </source>
</evidence>
<keyword evidence="13" id="KW-1185">Reference proteome</keyword>
<dbReference type="InterPro" id="IPR006260">
    <property type="entry name" value="TonB/TolA_C"/>
</dbReference>
<dbReference type="GO" id="GO:0015031">
    <property type="term" value="P:protein transport"/>
    <property type="evidence" value="ECO:0007669"/>
    <property type="project" value="UniProtKB-KW"/>
</dbReference>
<keyword evidence="9" id="KW-0472">Membrane</keyword>
<gene>
    <name evidence="12" type="ORF">I8J32_000580</name>
</gene>
<dbReference type="GO" id="GO:0055085">
    <property type="term" value="P:transmembrane transport"/>
    <property type="evidence" value="ECO:0007669"/>
    <property type="project" value="InterPro"/>
</dbReference>
<dbReference type="NCBIfam" id="TIGR01352">
    <property type="entry name" value="tonB_Cterm"/>
    <property type="match status" value="1"/>
</dbReference>
<keyword evidence="8" id="KW-1133">Transmembrane helix</keyword>
<dbReference type="AlphaFoldDB" id="A0A975ASW0"/>
<dbReference type="SUPFAM" id="SSF74653">
    <property type="entry name" value="TolA/TonB C-terminal domain"/>
    <property type="match status" value="1"/>
</dbReference>
<feature type="domain" description="TonB C-terminal" evidence="11">
    <location>
        <begin position="199"/>
        <end position="297"/>
    </location>
</feature>
<keyword evidence="7" id="KW-0653">Protein transport</keyword>
<keyword evidence="4" id="KW-1003">Cell membrane</keyword>
<dbReference type="GO" id="GO:0031992">
    <property type="term" value="F:energy transducer activity"/>
    <property type="evidence" value="ECO:0007669"/>
    <property type="project" value="TreeGrafter"/>
</dbReference>
<sequence length="297" mass="32397">MSTLAAQIPPHPGEYAVGENRRISATMVLSVLIHSIVLLGVGWAVESAAPITPTLDVILTQTTSPLTQKQADFLAQATNQGGGEHDKATRPRETQSGPAPQPEPGIAPRTLRAQSPAPQPAPQDRVASSLRGEATVARAQATPPPDTPVMPRGREKIARDMAMARLAAEIHLRSERYAKRPKRKFVSASTQEYAWATYLAEWVRRVERVGNLNYPDEARRRRLAGAVVITIAIRRNGTVETAQIVQSSGIQLLDSSALRIARLAEPYAALPHTEEDPDILHVTRTWQFLPGGEMIDD</sequence>
<keyword evidence="5" id="KW-0997">Cell inner membrane</keyword>
<feature type="region of interest" description="Disordered" evidence="10">
    <location>
        <begin position="79"/>
        <end position="152"/>
    </location>
</feature>
<dbReference type="EMBL" id="CP071518">
    <property type="protein sequence ID" value="QSX78489.1"/>
    <property type="molecule type" value="Genomic_DNA"/>
</dbReference>